<sequence length="77" mass="8627">MKKLIFVALLLIGCGDGKDINISNNNENNISLTDTEKQEAEESQKNVCLVCQEKFFGDELQLSACYARHPECASFQK</sequence>
<dbReference type="EMBL" id="SSDS01000101">
    <property type="protein sequence ID" value="TXG75832.1"/>
    <property type="molecule type" value="Genomic_DNA"/>
</dbReference>
<reference evidence="1 2" key="1">
    <citation type="submission" date="2018-09" db="EMBL/GenBank/DDBJ databases">
        <title>Metagenome Assembled Genomes from an Advanced Water Purification Facility.</title>
        <authorList>
            <person name="Stamps B.W."/>
            <person name="Spear J.R."/>
        </authorList>
    </citation>
    <scope>NUCLEOTIDE SEQUENCE [LARGE SCALE GENOMIC DNA]</scope>
    <source>
        <strain evidence="1">Bin_63_2</strain>
    </source>
</reference>
<dbReference type="AlphaFoldDB" id="A0A5C7J4K5"/>
<accession>A0A5C7J4K5</accession>
<protein>
    <submittedName>
        <fullName evidence="1">Uncharacterized protein</fullName>
    </submittedName>
</protein>
<organism evidence="1 2">
    <name type="scientific">Candidatus Dojkabacteria bacterium</name>
    <dbReference type="NCBI Taxonomy" id="2099670"/>
    <lineage>
        <taxon>Bacteria</taxon>
        <taxon>Candidatus Dojkabacteria</taxon>
    </lineage>
</organism>
<comment type="caution">
    <text evidence="1">The sequence shown here is derived from an EMBL/GenBank/DDBJ whole genome shotgun (WGS) entry which is preliminary data.</text>
</comment>
<dbReference type="Proteomes" id="UP000321026">
    <property type="component" value="Unassembled WGS sequence"/>
</dbReference>
<proteinExistence type="predicted"/>
<evidence type="ECO:0000313" key="1">
    <source>
        <dbReference type="EMBL" id="TXG75832.1"/>
    </source>
</evidence>
<gene>
    <name evidence="1" type="ORF">E6Q11_06465</name>
</gene>
<evidence type="ECO:0000313" key="2">
    <source>
        <dbReference type="Proteomes" id="UP000321026"/>
    </source>
</evidence>
<name>A0A5C7J4K5_9BACT</name>